<dbReference type="SUPFAM" id="SSF46785">
    <property type="entry name" value="Winged helix' DNA-binding domain"/>
    <property type="match status" value="1"/>
</dbReference>
<dbReference type="Proteomes" id="UP000183504">
    <property type="component" value="Unassembled WGS sequence"/>
</dbReference>
<keyword evidence="3" id="KW-0804">Transcription</keyword>
<sequence length="232" mass="26809">MLPAYIKIHDQIKKDIDDAVWEIGERLPSERDLAETFKVSRMTLRQAITLLVEEGVLERRVGSGTFVASTRVQEKMRGTTSFTEIMKAQGKTPSSQLISYRRTLPSEQEVVKLGIHKTENVIRMERVRYADDLPVVYEVASIPEKFIKNFKKEEVTSHFFQTLQEHGYKIGKSQQTIYARLAKEKIANYLDIPRGHAILGLTQISYFDDGTAFEYVKSQYVGDRFEFYLENN</sequence>
<gene>
    <name evidence="5" type="ORF">SSV_1041</name>
</gene>
<dbReference type="FunFam" id="1.10.10.10:FF:000079">
    <property type="entry name" value="GntR family transcriptional regulator"/>
    <property type="match status" value="1"/>
</dbReference>
<keyword evidence="1" id="KW-0805">Transcription regulation</keyword>
<dbReference type="PANTHER" id="PTHR44846:SF1">
    <property type="entry name" value="MANNOSYL-D-GLYCERATE TRANSPORT_METABOLISM SYSTEM REPRESSOR MNGR-RELATED"/>
    <property type="match status" value="1"/>
</dbReference>
<dbReference type="InterPro" id="IPR050679">
    <property type="entry name" value="Bact_HTH_transcr_reg"/>
</dbReference>
<organism evidence="5 6">
    <name type="scientific">Streptococcus sanguinis</name>
    <dbReference type="NCBI Taxonomy" id="1305"/>
    <lineage>
        <taxon>Bacteria</taxon>
        <taxon>Bacillati</taxon>
        <taxon>Bacillota</taxon>
        <taxon>Bacilli</taxon>
        <taxon>Lactobacillales</taxon>
        <taxon>Streptococcaceae</taxon>
        <taxon>Streptococcus</taxon>
    </lineage>
</organism>
<dbReference type="Gene3D" id="1.10.10.10">
    <property type="entry name" value="Winged helix-like DNA-binding domain superfamily/Winged helix DNA-binding domain"/>
    <property type="match status" value="1"/>
</dbReference>
<dbReference type="InterPro" id="IPR036388">
    <property type="entry name" value="WH-like_DNA-bd_sf"/>
</dbReference>
<evidence type="ECO:0000256" key="1">
    <source>
        <dbReference type="ARBA" id="ARBA00023015"/>
    </source>
</evidence>
<name>A0A0B7GKY9_STRSA</name>
<dbReference type="CDD" id="cd07377">
    <property type="entry name" value="WHTH_GntR"/>
    <property type="match status" value="1"/>
</dbReference>
<dbReference type="Pfam" id="PF07702">
    <property type="entry name" value="UTRA"/>
    <property type="match status" value="1"/>
</dbReference>
<evidence type="ECO:0000256" key="3">
    <source>
        <dbReference type="ARBA" id="ARBA00023163"/>
    </source>
</evidence>
<feature type="domain" description="HTH gntR-type" evidence="4">
    <location>
        <begin position="2"/>
        <end position="70"/>
    </location>
</feature>
<dbReference type="PANTHER" id="PTHR44846">
    <property type="entry name" value="MANNOSYL-D-GLYCERATE TRANSPORT/METABOLISM SYSTEM REPRESSOR MNGR-RELATED"/>
    <property type="match status" value="1"/>
</dbReference>
<keyword evidence="2" id="KW-0238">DNA-binding</keyword>
<dbReference type="EMBL" id="CDMW01000001">
    <property type="protein sequence ID" value="CEL90341.1"/>
    <property type="molecule type" value="Genomic_DNA"/>
</dbReference>
<dbReference type="SMART" id="SM00866">
    <property type="entry name" value="UTRA"/>
    <property type="match status" value="1"/>
</dbReference>
<dbReference type="InterPro" id="IPR028978">
    <property type="entry name" value="Chorismate_lyase_/UTRA_dom_sf"/>
</dbReference>
<evidence type="ECO:0000256" key="2">
    <source>
        <dbReference type="ARBA" id="ARBA00023125"/>
    </source>
</evidence>
<dbReference type="GO" id="GO:0003677">
    <property type="term" value="F:DNA binding"/>
    <property type="evidence" value="ECO:0007669"/>
    <property type="project" value="UniProtKB-KW"/>
</dbReference>
<dbReference type="InterPro" id="IPR000524">
    <property type="entry name" value="Tscrpt_reg_HTH_GntR"/>
</dbReference>
<dbReference type="GO" id="GO:0045892">
    <property type="term" value="P:negative regulation of DNA-templated transcription"/>
    <property type="evidence" value="ECO:0007669"/>
    <property type="project" value="TreeGrafter"/>
</dbReference>
<proteinExistence type="predicted"/>
<accession>A0A0B7GKY9</accession>
<dbReference type="Gene3D" id="3.40.1410.10">
    <property type="entry name" value="Chorismate lyase-like"/>
    <property type="match status" value="1"/>
</dbReference>
<evidence type="ECO:0000313" key="6">
    <source>
        <dbReference type="Proteomes" id="UP000183504"/>
    </source>
</evidence>
<dbReference type="SUPFAM" id="SSF64288">
    <property type="entry name" value="Chorismate lyase-like"/>
    <property type="match status" value="1"/>
</dbReference>
<protein>
    <submittedName>
        <fullName evidence="5">HTH-type transcriptional regulator</fullName>
    </submittedName>
</protein>
<reference evidence="5 6" key="1">
    <citation type="submission" date="2015-01" db="EMBL/GenBank/DDBJ databases">
        <authorList>
            <person name="Pelicic Vladimir"/>
        </authorList>
    </citation>
    <scope>NUCLEOTIDE SEQUENCE [LARGE SCALE GENOMIC DNA]</scope>
    <source>
        <strain evidence="5 6">2908</strain>
    </source>
</reference>
<dbReference type="InterPro" id="IPR036390">
    <property type="entry name" value="WH_DNA-bd_sf"/>
</dbReference>
<dbReference type="RefSeq" id="WP_004191301.1">
    <property type="nucleotide sequence ID" value="NZ_CDMW01000001.1"/>
</dbReference>
<dbReference type="Pfam" id="PF00392">
    <property type="entry name" value="GntR"/>
    <property type="match status" value="1"/>
</dbReference>
<dbReference type="InterPro" id="IPR011663">
    <property type="entry name" value="UTRA"/>
</dbReference>
<dbReference type="SMART" id="SM00345">
    <property type="entry name" value="HTH_GNTR"/>
    <property type="match status" value="1"/>
</dbReference>
<dbReference type="PRINTS" id="PR00035">
    <property type="entry name" value="HTHGNTR"/>
</dbReference>
<dbReference type="PROSITE" id="PS50949">
    <property type="entry name" value="HTH_GNTR"/>
    <property type="match status" value="1"/>
</dbReference>
<dbReference type="AlphaFoldDB" id="A0A0B7GKY9"/>
<evidence type="ECO:0000313" key="5">
    <source>
        <dbReference type="EMBL" id="CEL90341.1"/>
    </source>
</evidence>
<evidence type="ECO:0000259" key="4">
    <source>
        <dbReference type="PROSITE" id="PS50949"/>
    </source>
</evidence>
<dbReference type="GO" id="GO:0003700">
    <property type="term" value="F:DNA-binding transcription factor activity"/>
    <property type="evidence" value="ECO:0007669"/>
    <property type="project" value="InterPro"/>
</dbReference>